<keyword evidence="2" id="KW-1185">Reference proteome</keyword>
<sequence length="386" mass="43629">MRSLRRYHAFLIVLLVGTVVLGYGLNTVVNPWRVTPTSWSSQKLEPYREIDNTWNRTAKAGLVRSGTWDAAMFGSSRVDIALDPKHPLFDGMRCANLGLNAAQLFENKAIFDYFMDREDAKLVVFAIDAGDLTTPPPKRNPTDFALSPLDRDADPIERELRYHLGISTCASSFETLGRAVGNEPADHTPEGFRHDSEFPKDLRQTIAGLYLATTVRMVEGRKRYGKLDPTKLEVIRSIVERCRQDGTRLVFLITPNHALFQTCYRELGDPDPWFEKDRAALAQFASPGVEIWDFLDGHALNAEPLPPADQPGAHFDHWIDLFHATPEVGNLILDRIAGKAGNYGRRLEPDSVEARVREVQQGVDRYLEANPDDLNFLRKSLKRYQP</sequence>
<accession>A0ABM7RIH1</accession>
<organism evidence="1 2">
    <name type="scientific">Haloferula helveola</name>
    <dbReference type="NCBI Taxonomy" id="490095"/>
    <lineage>
        <taxon>Bacteria</taxon>
        <taxon>Pseudomonadati</taxon>
        <taxon>Verrucomicrobiota</taxon>
        <taxon>Verrucomicrobiia</taxon>
        <taxon>Verrucomicrobiales</taxon>
        <taxon>Verrucomicrobiaceae</taxon>
        <taxon>Haloferula</taxon>
    </lineage>
</organism>
<name>A0ABM7RIH1_9BACT</name>
<evidence type="ECO:0000313" key="1">
    <source>
        <dbReference type="EMBL" id="BCX49471.1"/>
    </source>
</evidence>
<dbReference type="Proteomes" id="UP001374893">
    <property type="component" value="Chromosome"/>
</dbReference>
<reference evidence="1 2" key="1">
    <citation type="submission" date="2021-06" db="EMBL/GenBank/DDBJ databases">
        <title>Complete genome of Haloferula helveola possessing various polysaccharide degrading enzymes.</title>
        <authorList>
            <person name="Takami H."/>
            <person name="Huang C."/>
            <person name="Hamasaki K."/>
        </authorList>
    </citation>
    <scope>NUCLEOTIDE SEQUENCE [LARGE SCALE GENOMIC DNA]</scope>
    <source>
        <strain evidence="1 2">CN-1</strain>
    </source>
</reference>
<gene>
    <name evidence="1" type="ORF">HAHE_33790</name>
</gene>
<evidence type="ECO:0000313" key="2">
    <source>
        <dbReference type="Proteomes" id="UP001374893"/>
    </source>
</evidence>
<proteinExistence type="predicted"/>
<dbReference type="EMBL" id="AP024702">
    <property type="protein sequence ID" value="BCX49471.1"/>
    <property type="molecule type" value="Genomic_DNA"/>
</dbReference>
<dbReference type="RefSeq" id="WP_338686077.1">
    <property type="nucleotide sequence ID" value="NZ_AP024702.1"/>
</dbReference>
<protein>
    <submittedName>
        <fullName evidence="1">Polysaccharide deacetylase</fullName>
    </submittedName>
</protein>